<dbReference type="RefSeq" id="WP_210652754.1">
    <property type="nucleotide sequence ID" value="NZ_JAGKQQ010000001.1"/>
</dbReference>
<keyword evidence="4" id="KW-1185">Reference proteome</keyword>
<comment type="caution">
    <text evidence="3">The sequence shown here is derived from an EMBL/GenBank/DDBJ whole genome shotgun (WGS) entry which is preliminary data.</text>
</comment>
<protein>
    <submittedName>
        <fullName evidence="3">DUF1559 domain-containing protein</fullName>
    </submittedName>
</protein>
<accession>A0ABS5BLQ8</accession>
<dbReference type="InterPro" id="IPR011453">
    <property type="entry name" value="DUF1559"/>
</dbReference>
<name>A0ABS5BLQ8_9BACT</name>
<keyword evidence="1" id="KW-0812">Transmembrane</keyword>
<dbReference type="SUPFAM" id="SSF54523">
    <property type="entry name" value="Pili subunits"/>
    <property type="match status" value="1"/>
</dbReference>
<sequence>MSRTQTRARAGFTLIELLVVIAIIAILIGLLLPAVQKVREAAARTQGQNNLKQMTLAAHNYESANKRLPSSYGDSLYTGKDPSQTYYYTYGAGYVGNVFYGLLPYVEQDAHFKSGSYSGTGNIYQQGKYTLGSFTANVAWKAPGGKVKTYIAPNDPTIDTDPKNNSPVSYLPNGSSLSSSKSLTKFNIGTSNVVMFTEGYTVCQTKFSYYWDPSTKYNYIRQQAWNFGDYYSKGEPYTPDPYYTMTLYVNAYTYDYSNDQYWTKPPIGPFQTRPAAADCRYDLAQSFSALGVLQVSMSDGSVRGVRQSVDQNAWQGAIYDWNYGSTNLD</sequence>
<dbReference type="Pfam" id="PF07963">
    <property type="entry name" value="N_methyl"/>
    <property type="match status" value="1"/>
</dbReference>
<dbReference type="NCBIfam" id="TIGR02532">
    <property type="entry name" value="IV_pilin_GFxxxE"/>
    <property type="match status" value="1"/>
</dbReference>
<dbReference type="Proteomes" id="UP000676565">
    <property type="component" value="Unassembled WGS sequence"/>
</dbReference>
<proteinExistence type="predicted"/>
<evidence type="ECO:0000256" key="1">
    <source>
        <dbReference type="SAM" id="Phobius"/>
    </source>
</evidence>
<dbReference type="Pfam" id="PF07596">
    <property type="entry name" value="SBP_bac_10"/>
    <property type="match status" value="1"/>
</dbReference>
<dbReference type="InterPro" id="IPR012902">
    <property type="entry name" value="N_methyl_site"/>
</dbReference>
<evidence type="ECO:0000259" key="2">
    <source>
        <dbReference type="Pfam" id="PF07596"/>
    </source>
</evidence>
<dbReference type="PROSITE" id="PS00409">
    <property type="entry name" value="PROKAR_NTER_METHYL"/>
    <property type="match status" value="1"/>
</dbReference>
<organism evidence="3 4">
    <name type="scientific">Gemmata palustris</name>
    <dbReference type="NCBI Taxonomy" id="2822762"/>
    <lineage>
        <taxon>Bacteria</taxon>
        <taxon>Pseudomonadati</taxon>
        <taxon>Planctomycetota</taxon>
        <taxon>Planctomycetia</taxon>
        <taxon>Gemmatales</taxon>
        <taxon>Gemmataceae</taxon>
        <taxon>Gemmata</taxon>
    </lineage>
</organism>
<dbReference type="PANTHER" id="PTHR30093">
    <property type="entry name" value="GENERAL SECRETION PATHWAY PROTEIN G"/>
    <property type="match status" value="1"/>
</dbReference>
<keyword evidence="1" id="KW-1133">Transmembrane helix</keyword>
<evidence type="ECO:0000313" key="3">
    <source>
        <dbReference type="EMBL" id="MBP3954634.1"/>
    </source>
</evidence>
<gene>
    <name evidence="3" type="ORF">J8F10_04965</name>
</gene>
<dbReference type="InterPro" id="IPR045584">
    <property type="entry name" value="Pilin-like"/>
</dbReference>
<reference evidence="3 4" key="1">
    <citation type="submission" date="2021-04" db="EMBL/GenBank/DDBJ databases">
        <authorList>
            <person name="Ivanova A."/>
        </authorList>
    </citation>
    <scope>NUCLEOTIDE SEQUENCE [LARGE SCALE GENOMIC DNA]</scope>
    <source>
        <strain evidence="3 4">G18</strain>
    </source>
</reference>
<dbReference type="PANTHER" id="PTHR30093:SF2">
    <property type="entry name" value="TYPE II SECRETION SYSTEM PROTEIN H"/>
    <property type="match status" value="1"/>
</dbReference>
<feature type="transmembrane region" description="Helical" evidence="1">
    <location>
        <begin position="12"/>
        <end position="35"/>
    </location>
</feature>
<evidence type="ECO:0000313" key="4">
    <source>
        <dbReference type="Proteomes" id="UP000676565"/>
    </source>
</evidence>
<feature type="domain" description="DUF1559" evidence="2">
    <location>
        <begin position="36"/>
        <end position="166"/>
    </location>
</feature>
<dbReference type="Gene3D" id="3.30.700.10">
    <property type="entry name" value="Glycoprotein, Type 4 Pilin"/>
    <property type="match status" value="1"/>
</dbReference>
<dbReference type="EMBL" id="JAGKQQ010000001">
    <property type="protein sequence ID" value="MBP3954634.1"/>
    <property type="molecule type" value="Genomic_DNA"/>
</dbReference>
<keyword evidence="1" id="KW-0472">Membrane</keyword>